<feature type="region of interest" description="Disordered" evidence="1">
    <location>
        <begin position="140"/>
        <end position="160"/>
    </location>
</feature>
<dbReference type="InterPro" id="IPR018253">
    <property type="entry name" value="DnaJ_domain_CS"/>
</dbReference>
<name>A0A9Q0C6I2_9POAL</name>
<dbReference type="SUPFAM" id="SSF46565">
    <property type="entry name" value="Chaperone J-domain"/>
    <property type="match status" value="1"/>
</dbReference>
<dbReference type="PROSITE" id="PS50076">
    <property type="entry name" value="DNAJ_2"/>
    <property type="match status" value="1"/>
</dbReference>
<gene>
    <name evidence="3" type="ORF">LUZ63_019613</name>
</gene>
<accession>A0A9Q0C6I2</accession>
<organism evidence="3 4">
    <name type="scientific">Rhynchospora breviuscula</name>
    <dbReference type="NCBI Taxonomy" id="2022672"/>
    <lineage>
        <taxon>Eukaryota</taxon>
        <taxon>Viridiplantae</taxon>
        <taxon>Streptophyta</taxon>
        <taxon>Embryophyta</taxon>
        <taxon>Tracheophyta</taxon>
        <taxon>Spermatophyta</taxon>
        <taxon>Magnoliopsida</taxon>
        <taxon>Liliopsida</taxon>
        <taxon>Poales</taxon>
        <taxon>Cyperaceae</taxon>
        <taxon>Cyperoideae</taxon>
        <taxon>Rhynchosporeae</taxon>
        <taxon>Rhynchospora</taxon>
    </lineage>
</organism>
<evidence type="ECO:0000256" key="1">
    <source>
        <dbReference type="SAM" id="MobiDB-lite"/>
    </source>
</evidence>
<dbReference type="EMBL" id="JAMQYH010000005">
    <property type="protein sequence ID" value="KAJ1688223.1"/>
    <property type="molecule type" value="Genomic_DNA"/>
</dbReference>
<reference evidence="3" key="1">
    <citation type="journal article" date="2022" name="Cell">
        <title>Repeat-based holocentromeres influence genome architecture and karyotype evolution.</title>
        <authorList>
            <person name="Hofstatter P.G."/>
            <person name="Thangavel G."/>
            <person name="Lux T."/>
            <person name="Neumann P."/>
            <person name="Vondrak T."/>
            <person name="Novak P."/>
            <person name="Zhang M."/>
            <person name="Costa L."/>
            <person name="Castellani M."/>
            <person name="Scott A."/>
            <person name="Toegelov H."/>
            <person name="Fuchs J."/>
            <person name="Mata-Sucre Y."/>
            <person name="Dias Y."/>
            <person name="Vanzela A.L.L."/>
            <person name="Huettel B."/>
            <person name="Almeida C.C.S."/>
            <person name="Simkova H."/>
            <person name="Souza G."/>
            <person name="Pedrosa-Harand A."/>
            <person name="Macas J."/>
            <person name="Mayer K.F.X."/>
            <person name="Houben A."/>
            <person name="Marques A."/>
        </authorList>
    </citation>
    <scope>NUCLEOTIDE SEQUENCE</scope>
    <source>
        <strain evidence="3">RhyBre1mFocal</strain>
    </source>
</reference>
<dbReference type="PANTHER" id="PTHR44743">
    <property type="entry name" value="PUTATIVE, EXPRESSED-RELATED"/>
    <property type="match status" value="1"/>
</dbReference>
<evidence type="ECO:0000259" key="2">
    <source>
        <dbReference type="PROSITE" id="PS50076"/>
    </source>
</evidence>
<dbReference type="OrthoDB" id="10250354at2759"/>
<dbReference type="SMART" id="SM00271">
    <property type="entry name" value="DnaJ"/>
    <property type="match status" value="1"/>
</dbReference>
<dbReference type="Proteomes" id="UP001151287">
    <property type="component" value="Unassembled WGS sequence"/>
</dbReference>
<keyword evidence="4" id="KW-1185">Reference proteome</keyword>
<feature type="domain" description="J" evidence="2">
    <location>
        <begin position="15"/>
        <end position="85"/>
    </location>
</feature>
<dbReference type="PRINTS" id="PR00625">
    <property type="entry name" value="JDOMAIN"/>
</dbReference>
<dbReference type="Pfam" id="PF00226">
    <property type="entry name" value="DnaJ"/>
    <property type="match status" value="1"/>
</dbReference>
<dbReference type="PROSITE" id="PS00636">
    <property type="entry name" value="DNAJ_1"/>
    <property type="match status" value="1"/>
</dbReference>
<dbReference type="PANTHER" id="PTHR44743:SF10">
    <property type="entry name" value="J DOMAIN-CONTAINING PROTEIN"/>
    <property type="match status" value="1"/>
</dbReference>
<dbReference type="GO" id="GO:0005783">
    <property type="term" value="C:endoplasmic reticulum"/>
    <property type="evidence" value="ECO:0007669"/>
    <property type="project" value="UniProtKB-ARBA"/>
</dbReference>
<comment type="caution">
    <text evidence="3">The sequence shown here is derived from an EMBL/GenBank/DDBJ whole genome shotgun (WGS) entry which is preliminary data.</text>
</comment>
<evidence type="ECO:0000313" key="4">
    <source>
        <dbReference type="Proteomes" id="UP001151287"/>
    </source>
</evidence>
<dbReference type="InterPro" id="IPR001623">
    <property type="entry name" value="DnaJ_domain"/>
</dbReference>
<proteinExistence type="predicted"/>
<feature type="compositionally biased region" description="Polar residues" evidence="1">
    <location>
        <begin position="140"/>
        <end position="152"/>
    </location>
</feature>
<sequence>MIEIEQMELNGRSRSLYAVLGVSPYASGAEIRTAYRKLALKWHPDRRGRVPWLVEEEAKHRFQLIQDAYEVLSDEKKKALYDAGLFDPVQDDSGEDEGFNDFMQEMASLMANVRREEQVCTMEDLHGMLSDMIQSFTPTTQPASCKFQQSSRASKRAKRF</sequence>
<dbReference type="AlphaFoldDB" id="A0A9Q0C6I2"/>
<dbReference type="CDD" id="cd06257">
    <property type="entry name" value="DnaJ"/>
    <property type="match status" value="1"/>
</dbReference>
<evidence type="ECO:0000313" key="3">
    <source>
        <dbReference type="EMBL" id="KAJ1688223.1"/>
    </source>
</evidence>
<protein>
    <recommendedName>
        <fullName evidence="2">J domain-containing protein</fullName>
    </recommendedName>
</protein>
<dbReference type="Gene3D" id="1.10.287.110">
    <property type="entry name" value="DnaJ domain"/>
    <property type="match status" value="1"/>
</dbReference>
<dbReference type="InterPro" id="IPR036869">
    <property type="entry name" value="J_dom_sf"/>
</dbReference>